<keyword evidence="8 13" id="KW-0269">Exonuclease</keyword>
<dbReference type="Proteomes" id="UP000292580">
    <property type="component" value="Unassembled WGS sequence"/>
</dbReference>
<keyword evidence="6 13" id="KW-0479">Metal-binding</keyword>
<dbReference type="AlphaFoldDB" id="A0A483CVE9"/>
<dbReference type="InterPro" id="IPR051827">
    <property type="entry name" value="Cas4_exonuclease"/>
</dbReference>
<keyword evidence="17" id="KW-1185">Reference proteome</keyword>
<feature type="domain" description="DUF83" evidence="15">
    <location>
        <begin position="86"/>
        <end position="197"/>
    </location>
</feature>
<comment type="cofactor">
    <cofactor evidence="1">
        <name>[4Fe-4S] cluster</name>
        <dbReference type="ChEBI" id="CHEBI:49883"/>
    </cofactor>
</comment>
<comment type="similarity">
    <text evidence="2 13">Belongs to the CRISPR-associated exonuclease Cas4 family.</text>
</comment>
<evidence type="ECO:0000256" key="10">
    <source>
        <dbReference type="ARBA" id="ARBA00023014"/>
    </source>
</evidence>
<dbReference type="GO" id="GO:0004527">
    <property type="term" value="F:exonuclease activity"/>
    <property type="evidence" value="ECO:0007669"/>
    <property type="project" value="UniProtKB-KW"/>
</dbReference>
<dbReference type="GO" id="GO:0051607">
    <property type="term" value="P:defense response to virus"/>
    <property type="evidence" value="ECO:0007669"/>
    <property type="project" value="UniProtKB-KW"/>
</dbReference>
<dbReference type="PANTHER" id="PTHR36531:SF6">
    <property type="entry name" value="DNA REPLICATION ATP-DEPENDENT HELICASE_NUCLEASE DNA2"/>
    <property type="match status" value="1"/>
</dbReference>
<keyword evidence="14" id="KW-1133">Transmembrane helix</keyword>
<dbReference type="Pfam" id="PF01930">
    <property type="entry name" value="Cas_Cas4"/>
    <property type="match status" value="1"/>
</dbReference>
<evidence type="ECO:0000313" key="16">
    <source>
        <dbReference type="EMBL" id="TAJ44957.1"/>
    </source>
</evidence>
<evidence type="ECO:0000256" key="7">
    <source>
        <dbReference type="ARBA" id="ARBA00022801"/>
    </source>
</evidence>
<keyword evidence="9 13" id="KW-0408">Iron</keyword>
<organism evidence="16 17">
    <name type="scientific">Methanofollis fontis</name>
    <dbReference type="NCBI Taxonomy" id="2052832"/>
    <lineage>
        <taxon>Archaea</taxon>
        <taxon>Methanobacteriati</taxon>
        <taxon>Methanobacteriota</taxon>
        <taxon>Stenosarchaea group</taxon>
        <taxon>Methanomicrobia</taxon>
        <taxon>Methanomicrobiales</taxon>
        <taxon>Methanomicrobiaceae</taxon>
        <taxon>Methanofollis</taxon>
    </lineage>
</organism>
<evidence type="ECO:0000256" key="14">
    <source>
        <dbReference type="SAM" id="Phobius"/>
    </source>
</evidence>
<name>A0A483CVE9_9EURY</name>
<keyword evidence="10 13" id="KW-0411">Iron-sulfur</keyword>
<dbReference type="InterPro" id="IPR022765">
    <property type="entry name" value="Dna2/Cas4_DUF83"/>
</dbReference>
<gene>
    <name evidence="16" type="primary">cas4</name>
    <name evidence="16" type="ORF">CUJ86_06665</name>
</gene>
<evidence type="ECO:0000313" key="17">
    <source>
        <dbReference type="Proteomes" id="UP000292580"/>
    </source>
</evidence>
<accession>A0A483CVE9</accession>
<comment type="cofactor">
    <cofactor evidence="13">
        <name>iron-sulfur cluster</name>
        <dbReference type="ChEBI" id="CHEBI:30408"/>
    </cofactor>
</comment>
<evidence type="ECO:0000256" key="4">
    <source>
        <dbReference type="ARBA" id="ARBA00020049"/>
    </source>
</evidence>
<evidence type="ECO:0000256" key="2">
    <source>
        <dbReference type="ARBA" id="ARBA00009189"/>
    </source>
</evidence>
<keyword evidence="14" id="KW-0472">Membrane</keyword>
<evidence type="ECO:0000256" key="3">
    <source>
        <dbReference type="ARBA" id="ARBA00012768"/>
    </source>
</evidence>
<dbReference type="GO" id="GO:0051536">
    <property type="term" value="F:iron-sulfur cluster binding"/>
    <property type="evidence" value="ECO:0007669"/>
    <property type="project" value="UniProtKB-KW"/>
</dbReference>
<protein>
    <recommendedName>
        <fullName evidence="4 13">CRISPR-associated exonuclease Cas4</fullName>
        <ecNumber evidence="3 13">3.1.12.1</ecNumber>
    </recommendedName>
</protein>
<comment type="caution">
    <text evidence="16">The sequence shown here is derived from an EMBL/GenBank/DDBJ whole genome shotgun (WGS) entry which is preliminary data.</text>
</comment>
<evidence type="ECO:0000256" key="5">
    <source>
        <dbReference type="ARBA" id="ARBA00022722"/>
    </source>
</evidence>
<keyword evidence="7 13" id="KW-0378">Hydrolase</keyword>
<keyword evidence="12 13" id="KW-0464">Manganese</keyword>
<dbReference type="InterPro" id="IPR011604">
    <property type="entry name" value="PDDEXK-like_dom_sf"/>
</dbReference>
<comment type="cofactor">
    <cofactor evidence="13">
        <name>Mg(2+)</name>
        <dbReference type="ChEBI" id="CHEBI:18420"/>
    </cofactor>
    <cofactor evidence="13">
        <name>Mn(2+)</name>
        <dbReference type="ChEBI" id="CHEBI:29035"/>
    </cofactor>
    <text evidence="13">Mg(2+) or Mn(2+) required for ssDNA cleavage activity.</text>
</comment>
<evidence type="ECO:0000256" key="13">
    <source>
        <dbReference type="RuleBase" id="RU365022"/>
    </source>
</evidence>
<dbReference type="EC" id="3.1.12.1" evidence="3 13"/>
<dbReference type="GO" id="GO:0046872">
    <property type="term" value="F:metal ion binding"/>
    <property type="evidence" value="ECO:0007669"/>
    <property type="project" value="UniProtKB-KW"/>
</dbReference>
<dbReference type="NCBIfam" id="TIGR00372">
    <property type="entry name" value="cas4"/>
    <property type="match status" value="1"/>
</dbReference>
<keyword evidence="5 13" id="KW-0540">Nuclease</keyword>
<evidence type="ECO:0000256" key="11">
    <source>
        <dbReference type="ARBA" id="ARBA00023118"/>
    </source>
</evidence>
<evidence type="ECO:0000256" key="6">
    <source>
        <dbReference type="ARBA" id="ARBA00022723"/>
    </source>
</evidence>
<evidence type="ECO:0000256" key="1">
    <source>
        <dbReference type="ARBA" id="ARBA00001966"/>
    </source>
</evidence>
<dbReference type="PANTHER" id="PTHR36531">
    <property type="entry name" value="CRISPR-ASSOCIATED EXONUCLEASE CAS4"/>
    <property type="match status" value="1"/>
</dbReference>
<evidence type="ECO:0000256" key="9">
    <source>
        <dbReference type="ARBA" id="ARBA00023004"/>
    </source>
</evidence>
<dbReference type="InterPro" id="IPR013343">
    <property type="entry name" value="CRISPR-assoc_prot_Cas4"/>
</dbReference>
<proteinExistence type="inferred from homology"/>
<dbReference type="Gene3D" id="3.90.320.10">
    <property type="match status" value="1"/>
</dbReference>
<keyword evidence="14" id="KW-0812">Transmembrane</keyword>
<reference evidence="16 17" key="1">
    <citation type="submission" date="2017-11" db="EMBL/GenBank/DDBJ databases">
        <title>Isolation and Characterization of Methanofollis Species from Methane Seep Offshore SW Taiwan.</title>
        <authorList>
            <person name="Teng N.-H."/>
            <person name="Lai M.-C."/>
            <person name="Chen S.-C."/>
        </authorList>
    </citation>
    <scope>NUCLEOTIDE SEQUENCE [LARGE SCALE GENOMIC DNA]</scope>
    <source>
        <strain evidence="16 17">FWC-SCC2</strain>
    </source>
</reference>
<dbReference type="EMBL" id="PGCL01000002">
    <property type="protein sequence ID" value="TAJ44957.1"/>
    <property type="molecule type" value="Genomic_DNA"/>
</dbReference>
<sequence>MVAHDSRLWDACPCPDHAAVVVAVINLIEGVLLLLLASIGVFIFAIRRHYAIREVRDQYGIPEGELLYTDLDHPAEVLFSEKYRISGRPDYILRDEMTGDHIPVEVKSGRAKKPYWNHILQVAAYCLLVEEHYHTRVPYGVLVYGDGEQHRIDFTEDLRRQVLSTVDAMRECCAGTPVRRNHNASVRCRNCAYSDECRYCLGDM</sequence>
<evidence type="ECO:0000259" key="15">
    <source>
        <dbReference type="Pfam" id="PF01930"/>
    </source>
</evidence>
<keyword evidence="11 13" id="KW-0051">Antiviral defense</keyword>
<evidence type="ECO:0000256" key="12">
    <source>
        <dbReference type="ARBA" id="ARBA00023211"/>
    </source>
</evidence>
<evidence type="ECO:0000256" key="8">
    <source>
        <dbReference type="ARBA" id="ARBA00022839"/>
    </source>
</evidence>
<comment type="function">
    <text evidence="13">CRISPR (clustered regularly interspaced short palindromic repeat) is an adaptive immune system that provides protection against mobile genetic elements (viruses, transposable elements and conjugative plasmids). CRISPR clusters contain sequences complementary to antecedent mobile elements and target invading nucleic acids. CRISPR clusters are transcribed and processed into CRISPR RNA (crRNA).</text>
</comment>
<feature type="transmembrane region" description="Helical" evidence="14">
    <location>
        <begin position="20"/>
        <end position="46"/>
    </location>
</feature>